<accession>A0ABU8VS29</accession>
<name>A0ABU8VS29_9BURK</name>
<evidence type="ECO:0000313" key="3">
    <source>
        <dbReference type="Proteomes" id="UP001365846"/>
    </source>
</evidence>
<comment type="caution">
    <text evidence="2">The sequence shown here is derived from an EMBL/GenBank/DDBJ whole genome shotgun (WGS) entry which is preliminary data.</text>
</comment>
<dbReference type="RefSeq" id="WP_340361036.1">
    <property type="nucleotide sequence ID" value="NZ_JBBKZU010000024.1"/>
</dbReference>
<feature type="region of interest" description="Disordered" evidence="1">
    <location>
        <begin position="26"/>
        <end position="61"/>
    </location>
</feature>
<feature type="non-terminal residue" evidence="2">
    <location>
        <position position="61"/>
    </location>
</feature>
<gene>
    <name evidence="2" type="ORF">WKW77_32585</name>
</gene>
<evidence type="ECO:0000256" key="1">
    <source>
        <dbReference type="SAM" id="MobiDB-lite"/>
    </source>
</evidence>
<keyword evidence="3" id="KW-1185">Reference proteome</keyword>
<proteinExistence type="predicted"/>
<protein>
    <submittedName>
        <fullName evidence="2">Uncharacterized protein</fullName>
    </submittedName>
</protein>
<dbReference type="Proteomes" id="UP001365846">
    <property type="component" value="Unassembled WGS sequence"/>
</dbReference>
<reference evidence="2 3" key="1">
    <citation type="submission" date="2024-03" db="EMBL/GenBank/DDBJ databases">
        <title>Novel species of the genus Variovorax.</title>
        <authorList>
            <person name="Liu Q."/>
            <person name="Xin Y.-H."/>
        </authorList>
    </citation>
    <scope>NUCLEOTIDE SEQUENCE [LARGE SCALE GENOMIC DNA]</scope>
    <source>
        <strain evidence="2 3">KACC 18899</strain>
    </source>
</reference>
<sequence>MRSGGEEKEKLQKFFDSSKKPVIIEGSAKHGDELDPSGCSELGGGKKRKKSSKIFSELQKI</sequence>
<dbReference type="EMBL" id="JBBKZU010000024">
    <property type="protein sequence ID" value="MEJ8815840.1"/>
    <property type="molecule type" value="Genomic_DNA"/>
</dbReference>
<evidence type="ECO:0000313" key="2">
    <source>
        <dbReference type="EMBL" id="MEJ8815840.1"/>
    </source>
</evidence>
<organism evidence="2 3">
    <name type="scientific">Variovorax ureilyticus</name>
    <dbReference type="NCBI Taxonomy" id="1836198"/>
    <lineage>
        <taxon>Bacteria</taxon>
        <taxon>Pseudomonadati</taxon>
        <taxon>Pseudomonadota</taxon>
        <taxon>Betaproteobacteria</taxon>
        <taxon>Burkholderiales</taxon>
        <taxon>Comamonadaceae</taxon>
        <taxon>Variovorax</taxon>
    </lineage>
</organism>